<dbReference type="Pfam" id="PF14338">
    <property type="entry name" value="Mrr_N"/>
    <property type="match status" value="1"/>
</dbReference>
<keyword evidence="3" id="KW-0378">Hydrolase</keyword>
<name>A0A7Z7NKL9_9BURK</name>
<evidence type="ECO:0000313" key="3">
    <source>
        <dbReference type="EMBL" id="SPC06146.1"/>
    </source>
</evidence>
<comment type="caution">
    <text evidence="3">The sequence shown here is derived from an EMBL/GenBank/DDBJ whole genome shotgun (WGS) entry which is preliminary data.</text>
</comment>
<evidence type="ECO:0000259" key="1">
    <source>
        <dbReference type="Pfam" id="PF04471"/>
    </source>
</evidence>
<dbReference type="AlphaFoldDB" id="A0A7Z7NKL9"/>
<gene>
    <name evidence="3" type="ORF">CBM2594_A10108</name>
</gene>
<dbReference type="GO" id="GO:0009307">
    <property type="term" value="P:DNA restriction-modification system"/>
    <property type="evidence" value="ECO:0007669"/>
    <property type="project" value="InterPro"/>
</dbReference>
<feature type="domain" description="Restriction system protein Mrr-like N-terminal" evidence="2">
    <location>
        <begin position="5"/>
        <end position="66"/>
    </location>
</feature>
<dbReference type="InterPro" id="IPR025745">
    <property type="entry name" value="Mrr-like_N_dom"/>
</dbReference>
<dbReference type="GO" id="GO:0003677">
    <property type="term" value="F:DNA binding"/>
    <property type="evidence" value="ECO:0007669"/>
    <property type="project" value="InterPro"/>
</dbReference>
<keyword evidence="3" id="KW-0540">Nuclease</keyword>
<dbReference type="EMBL" id="OGUU01000001">
    <property type="protein sequence ID" value="SPC06146.1"/>
    <property type="molecule type" value="Genomic_DNA"/>
</dbReference>
<evidence type="ECO:0000259" key="2">
    <source>
        <dbReference type="Pfam" id="PF14338"/>
    </source>
</evidence>
<keyword evidence="3" id="KW-0255">Endonuclease</keyword>
<accession>A0A7Z7NKL9</accession>
<dbReference type="Pfam" id="PF04471">
    <property type="entry name" value="Mrr_cat"/>
    <property type="match status" value="1"/>
</dbReference>
<dbReference type="InterPro" id="IPR007560">
    <property type="entry name" value="Restrct_endonuc_IV_Mrr"/>
</dbReference>
<proteinExistence type="predicted"/>
<sequence>MQAGQALETLANSVTLSPYEAGIYESTGDRRFEKIVRFATVDCVKAGWLIKHKGVWSLTDTGTEAYQKHTDPASFYKEAVRLYNQWKAAQAGQSPEHAVPEDSATAVEDKTVSVTYEQAEEQAWGEIEQYLRGVNPYEFQELVADLLRAMGYHIGWISPAGKDGGVDIIANTDPLGTRPPRIKVQVKRISHRVDTDGLKSFIAIINEDDVGLFISTGGFTREAQSFARNQERRRITLIDLERLIDLWIQFYGKLDDKARQRLPLTPIYFLTPPN</sequence>
<dbReference type="InterPro" id="IPR011335">
    <property type="entry name" value="Restrct_endonuc-II-like"/>
</dbReference>
<dbReference type="PANTHER" id="PTHR30015">
    <property type="entry name" value="MRR RESTRICTION SYSTEM PROTEIN"/>
    <property type="match status" value="1"/>
</dbReference>
<dbReference type="Proteomes" id="UP000257139">
    <property type="component" value="Chromosome CBM2594_a"/>
</dbReference>
<dbReference type="SUPFAM" id="SSF52980">
    <property type="entry name" value="Restriction endonuclease-like"/>
    <property type="match status" value="1"/>
</dbReference>
<dbReference type="GO" id="GO:0015666">
    <property type="term" value="F:restriction endodeoxyribonuclease activity"/>
    <property type="evidence" value="ECO:0007669"/>
    <property type="project" value="TreeGrafter"/>
</dbReference>
<reference evidence="3" key="1">
    <citation type="submission" date="2018-01" db="EMBL/GenBank/DDBJ databases">
        <authorList>
            <person name="Clerissi C."/>
        </authorList>
    </citation>
    <scope>NUCLEOTIDE SEQUENCE [LARGE SCALE GENOMIC DNA]</scope>
    <source>
        <strain evidence="3">Cupriavidus taiwanensis STM 6021</strain>
    </source>
</reference>
<dbReference type="Gene3D" id="3.40.1350.10">
    <property type="match status" value="1"/>
</dbReference>
<dbReference type="InterPro" id="IPR052906">
    <property type="entry name" value="Type_IV_Methyl-Rstrct_Enzyme"/>
</dbReference>
<dbReference type="InterPro" id="IPR011856">
    <property type="entry name" value="tRNA_endonuc-like_dom_sf"/>
</dbReference>
<organism evidence="3">
    <name type="scientific">Cupriavidus taiwanensis</name>
    <dbReference type="NCBI Taxonomy" id="164546"/>
    <lineage>
        <taxon>Bacteria</taxon>
        <taxon>Pseudomonadati</taxon>
        <taxon>Pseudomonadota</taxon>
        <taxon>Betaproteobacteria</taxon>
        <taxon>Burkholderiales</taxon>
        <taxon>Burkholderiaceae</taxon>
        <taxon>Cupriavidus</taxon>
    </lineage>
</organism>
<dbReference type="PANTHER" id="PTHR30015:SF7">
    <property type="entry name" value="TYPE IV METHYL-DIRECTED RESTRICTION ENZYME ECOKMRR"/>
    <property type="match status" value="1"/>
</dbReference>
<feature type="domain" description="Restriction endonuclease type IV Mrr" evidence="1">
    <location>
        <begin position="132"/>
        <end position="246"/>
    </location>
</feature>
<protein>
    <submittedName>
        <fullName evidence="3">Restriction endonuclease</fullName>
    </submittedName>
</protein>